<reference evidence="2 3" key="1">
    <citation type="submission" date="2023-07" db="EMBL/GenBank/DDBJ databases">
        <title>Genomic Encyclopedia of Type Strains, Phase IV (KMG-IV): sequencing the most valuable type-strain genomes for metagenomic binning, comparative biology and taxonomic classification.</title>
        <authorList>
            <person name="Goeker M."/>
        </authorList>
    </citation>
    <scope>NUCLEOTIDE SEQUENCE [LARGE SCALE GENOMIC DNA]</scope>
    <source>
        <strain evidence="2 3">DSM 19013</strain>
    </source>
</reference>
<evidence type="ECO:0008006" key="4">
    <source>
        <dbReference type="Google" id="ProtNLM"/>
    </source>
</evidence>
<feature type="region of interest" description="Disordered" evidence="1">
    <location>
        <begin position="163"/>
        <end position="204"/>
    </location>
</feature>
<organism evidence="2 3">
    <name type="scientific">Methylobacterium aerolatum</name>
    <dbReference type="NCBI Taxonomy" id="418708"/>
    <lineage>
        <taxon>Bacteria</taxon>
        <taxon>Pseudomonadati</taxon>
        <taxon>Pseudomonadota</taxon>
        <taxon>Alphaproteobacteria</taxon>
        <taxon>Hyphomicrobiales</taxon>
        <taxon>Methylobacteriaceae</taxon>
        <taxon>Methylobacterium</taxon>
    </lineage>
</organism>
<protein>
    <recommendedName>
        <fullName evidence="4">DUF937 domain-containing protein</fullName>
    </recommendedName>
</protein>
<dbReference type="InterPro" id="IPR009282">
    <property type="entry name" value="DUF937"/>
</dbReference>
<feature type="compositionally biased region" description="Pro residues" evidence="1">
    <location>
        <begin position="164"/>
        <end position="196"/>
    </location>
</feature>
<evidence type="ECO:0000313" key="3">
    <source>
        <dbReference type="Proteomes" id="UP001231124"/>
    </source>
</evidence>
<comment type="caution">
    <text evidence="2">The sequence shown here is derived from an EMBL/GenBank/DDBJ whole genome shotgun (WGS) entry which is preliminary data.</text>
</comment>
<proteinExistence type="predicted"/>
<gene>
    <name evidence="2" type="ORF">QO012_000736</name>
</gene>
<sequence>MFTPLDMVQAAGGPEMQAMARQFGLTVEQTQRAFQALMPALTLGLQRGSGLDPTGLARMFTAPDMARAAAPQGLDALGQMFGSAQLMQAVLQQASAASGVQSQVLRQMLPMMAGAVVASIVHVVLNQPQAEPARPAAPAPPPAAAASALPFVALWTDMARAFMTPPPAPASPAPRPEAAPPPSRPQVAAPPPPQPEAPDTEGGADMLSQMLRTGAEVQEQNLKAMQQLFEAFWPGAGAKPVTPAGEASARASAAPRPGPAPREPRPAPRARRGRPGEGA</sequence>
<feature type="compositionally biased region" description="Low complexity" evidence="1">
    <location>
        <begin position="243"/>
        <end position="255"/>
    </location>
</feature>
<dbReference type="Proteomes" id="UP001231124">
    <property type="component" value="Unassembled WGS sequence"/>
</dbReference>
<evidence type="ECO:0000313" key="2">
    <source>
        <dbReference type="EMBL" id="MDQ0446247.1"/>
    </source>
</evidence>
<dbReference type="RefSeq" id="WP_238204238.1">
    <property type="nucleotide sequence ID" value="NZ_BPQE01000017.1"/>
</dbReference>
<evidence type="ECO:0000256" key="1">
    <source>
        <dbReference type="SAM" id="MobiDB-lite"/>
    </source>
</evidence>
<dbReference type="Pfam" id="PF06078">
    <property type="entry name" value="DUF937"/>
    <property type="match status" value="1"/>
</dbReference>
<keyword evidence="3" id="KW-1185">Reference proteome</keyword>
<dbReference type="EMBL" id="JAUSVP010000002">
    <property type="protein sequence ID" value="MDQ0446247.1"/>
    <property type="molecule type" value="Genomic_DNA"/>
</dbReference>
<feature type="region of interest" description="Disordered" evidence="1">
    <location>
        <begin position="235"/>
        <end position="279"/>
    </location>
</feature>
<accession>A0ABU0HWI1</accession>
<name>A0ABU0HWI1_9HYPH</name>